<proteinExistence type="predicted"/>
<organism evidence="1 2">
    <name type="scientific">Bacillus cereus</name>
    <dbReference type="NCBI Taxonomy" id="1396"/>
    <lineage>
        <taxon>Bacteria</taxon>
        <taxon>Bacillati</taxon>
        <taxon>Bacillota</taxon>
        <taxon>Bacilli</taxon>
        <taxon>Bacillales</taxon>
        <taxon>Bacillaceae</taxon>
        <taxon>Bacillus</taxon>
        <taxon>Bacillus cereus group</taxon>
    </lineage>
</organism>
<comment type="caution">
    <text evidence="1">The sequence shown here is derived from an EMBL/GenBank/DDBJ whole genome shotgun (WGS) entry which is preliminary data.</text>
</comment>
<evidence type="ECO:0000313" key="1">
    <source>
        <dbReference type="EMBL" id="KXY51324.1"/>
    </source>
</evidence>
<evidence type="ECO:0000313" key="2">
    <source>
        <dbReference type="Proteomes" id="UP000075476"/>
    </source>
</evidence>
<reference evidence="1 2" key="1">
    <citation type="submission" date="2015-12" db="EMBL/GenBank/DDBJ databases">
        <title>Bacillus cereus Group isolate.</title>
        <authorList>
            <person name="Kovac J."/>
        </authorList>
    </citation>
    <scope>NUCLEOTIDE SEQUENCE [LARGE SCALE GENOMIC DNA]</scope>
    <source>
        <strain evidence="1 2">FSL K6-0073</strain>
    </source>
</reference>
<dbReference type="Proteomes" id="UP000075476">
    <property type="component" value="Unassembled WGS sequence"/>
</dbReference>
<dbReference type="EMBL" id="LOMO01000001">
    <property type="protein sequence ID" value="KXY51324.1"/>
    <property type="molecule type" value="Genomic_DNA"/>
</dbReference>
<protein>
    <submittedName>
        <fullName evidence="1">Uncharacterized protein</fullName>
    </submittedName>
</protein>
<name>A0A9X0MKD0_BACCE</name>
<dbReference type="AlphaFoldDB" id="A0A9X0MKD0"/>
<accession>A0A9X0MKD0</accession>
<gene>
    <name evidence="1" type="ORF">AT268_33120</name>
</gene>
<sequence>MEMIQMLSVDLKNRFVKDFSLPIKVFQEPYFSYYLELYDETHQTKKKYNMFKDTVERHGGERGFLEYYNQLKDKVTQTIKQTNAFDIFNKDRLEEYDVQKHSFSKQNIYQKENVGKVFVSVDLKTANFQALKHYDNALVLGMDSYEDLMRVFTDEKYFIQSKYLRQVIFGNLNPKKQVKIEEYLTYAVLQVFLQEGVCKEEEVRQFSKDEIVFEIPKEKAMNFNGSAMESFIGDWFENKILAKVTVFELVPAGKYFAKHFVEYAMGYSNEYEFVCVPNIEFPQIYKDFYNMPLNDKDLVFYHEGRLATFLEPNRSNEQSA</sequence>